<dbReference type="AlphaFoldDB" id="A0AAV0XSC7"/>
<dbReference type="SUPFAM" id="SSF53098">
    <property type="entry name" value="Ribonuclease H-like"/>
    <property type="match status" value="1"/>
</dbReference>
<comment type="caution">
    <text evidence="1">The sequence shown here is derived from an EMBL/GenBank/DDBJ whole genome shotgun (WGS) entry which is preliminary data.</text>
</comment>
<accession>A0AAV0XSC7</accession>
<dbReference type="EMBL" id="CARXXK010000527">
    <property type="protein sequence ID" value="CAI6370742.1"/>
    <property type="molecule type" value="Genomic_DNA"/>
</dbReference>
<proteinExistence type="predicted"/>
<reference evidence="1 2" key="1">
    <citation type="submission" date="2023-01" db="EMBL/GenBank/DDBJ databases">
        <authorList>
            <person name="Whitehead M."/>
        </authorList>
    </citation>
    <scope>NUCLEOTIDE SEQUENCE [LARGE SCALE GENOMIC DNA]</scope>
</reference>
<dbReference type="PANTHER" id="PTHR45749">
    <property type="match status" value="1"/>
</dbReference>
<dbReference type="InterPro" id="IPR012337">
    <property type="entry name" value="RNaseH-like_sf"/>
</dbReference>
<evidence type="ECO:0000313" key="1">
    <source>
        <dbReference type="EMBL" id="CAI6370742.1"/>
    </source>
</evidence>
<organism evidence="1 2">
    <name type="scientific">Macrosiphum euphorbiae</name>
    <name type="common">potato aphid</name>
    <dbReference type="NCBI Taxonomy" id="13131"/>
    <lineage>
        <taxon>Eukaryota</taxon>
        <taxon>Metazoa</taxon>
        <taxon>Ecdysozoa</taxon>
        <taxon>Arthropoda</taxon>
        <taxon>Hexapoda</taxon>
        <taxon>Insecta</taxon>
        <taxon>Pterygota</taxon>
        <taxon>Neoptera</taxon>
        <taxon>Paraneoptera</taxon>
        <taxon>Hemiptera</taxon>
        <taxon>Sternorrhyncha</taxon>
        <taxon>Aphidomorpha</taxon>
        <taxon>Aphidoidea</taxon>
        <taxon>Aphididae</taxon>
        <taxon>Macrosiphini</taxon>
        <taxon>Macrosiphum</taxon>
    </lineage>
</organism>
<protein>
    <recommendedName>
        <fullName evidence="3">DUF4371 domain-containing protein</fullName>
    </recommendedName>
</protein>
<gene>
    <name evidence="1" type="ORF">MEUPH1_LOCUS24832</name>
</gene>
<sequence>MMDSTPDQSKVDQMALVIRYCTSSSVHERLVQLSPIKSHTGESIFVLLEEFLEKAELNIVNCRGQSYDNASNMSGKYKGLQAHVKNKCDLAVYIPCTAHSLNLVGVHSVDCCIEAVSFFGFLQCIFNFFSGSTHRWDILTNTLDKNVKGRLLVLKSLSQTRWSCHSDSCQALTHNYIKIIKALKCISENNSKNGDSKRDAKMLLKQIKKKETAYLSFLWNDILNRSNKTVLVTR</sequence>
<dbReference type="PANTHER" id="PTHR45749:SF23">
    <property type="entry name" value="ZINC FINGER MYM-TYPE PROTEIN 1-LIKE"/>
    <property type="match status" value="1"/>
</dbReference>
<evidence type="ECO:0008006" key="3">
    <source>
        <dbReference type="Google" id="ProtNLM"/>
    </source>
</evidence>
<dbReference type="Proteomes" id="UP001160148">
    <property type="component" value="Unassembled WGS sequence"/>
</dbReference>
<evidence type="ECO:0000313" key="2">
    <source>
        <dbReference type="Proteomes" id="UP001160148"/>
    </source>
</evidence>
<name>A0AAV0XSC7_9HEMI</name>
<keyword evidence="2" id="KW-1185">Reference proteome</keyword>